<dbReference type="Proteomes" id="UP000693672">
    <property type="component" value="Unassembled WGS sequence"/>
</dbReference>
<dbReference type="EMBL" id="CAJVAS010000004">
    <property type="protein sequence ID" value="CAG7612213.1"/>
    <property type="molecule type" value="Genomic_DNA"/>
</dbReference>
<reference evidence="1" key="1">
    <citation type="submission" date="2021-06" db="EMBL/GenBank/DDBJ databases">
        <authorList>
            <person name="Criscuolo A."/>
        </authorList>
    </citation>
    <scope>NUCLEOTIDE SEQUENCE</scope>
    <source>
        <strain evidence="1">CIP111600</strain>
    </source>
</reference>
<dbReference type="Pfam" id="PF13072">
    <property type="entry name" value="MciZ"/>
    <property type="match status" value="1"/>
</dbReference>
<keyword evidence="2" id="KW-1185">Reference proteome</keyword>
<organism evidence="1 2">
    <name type="scientific">Paenibacillus solanacearum</name>
    <dbReference type="NCBI Taxonomy" id="2048548"/>
    <lineage>
        <taxon>Bacteria</taxon>
        <taxon>Bacillati</taxon>
        <taxon>Bacillota</taxon>
        <taxon>Bacilli</taxon>
        <taxon>Bacillales</taxon>
        <taxon>Paenibacillaceae</taxon>
        <taxon>Paenibacillus</taxon>
    </lineage>
</organism>
<evidence type="ECO:0000313" key="2">
    <source>
        <dbReference type="Proteomes" id="UP000693672"/>
    </source>
</evidence>
<name>A0A916NHV1_9BACL</name>
<dbReference type="InterPro" id="IPR025177">
    <property type="entry name" value="MciZ"/>
</dbReference>
<protein>
    <submittedName>
        <fullName evidence="1">Uncharacterized protein</fullName>
    </submittedName>
</protein>
<sequence>MKIYYASHQMRLVGKARDIRNYLQSMLHAAPADITLYELMHGKRRKDASALELIPLRHALDESQPARRAPHPLPYRRLQKTADRRAILFPSK</sequence>
<gene>
    <name evidence="1" type="ORF">PAESOLCIP111_01498</name>
</gene>
<accession>A0A916NHV1</accession>
<dbReference type="AlphaFoldDB" id="A0A916NHV1"/>
<proteinExistence type="predicted"/>
<evidence type="ECO:0000313" key="1">
    <source>
        <dbReference type="EMBL" id="CAG7612213.1"/>
    </source>
</evidence>
<comment type="caution">
    <text evidence="1">The sequence shown here is derived from an EMBL/GenBank/DDBJ whole genome shotgun (WGS) entry which is preliminary data.</text>
</comment>